<keyword evidence="2" id="KW-0812">Transmembrane</keyword>
<feature type="compositionally biased region" description="Low complexity" evidence="1">
    <location>
        <begin position="142"/>
        <end position="159"/>
    </location>
</feature>
<dbReference type="AlphaFoldDB" id="A0A9D2QG19"/>
<dbReference type="CDD" id="cd21904">
    <property type="entry name" value="TtfA-like"/>
    <property type="match status" value="1"/>
</dbReference>
<evidence type="ECO:0008006" key="5">
    <source>
        <dbReference type="Google" id="ProtNLM"/>
    </source>
</evidence>
<accession>A0A9D2QG19</accession>
<evidence type="ECO:0000256" key="1">
    <source>
        <dbReference type="SAM" id="MobiDB-lite"/>
    </source>
</evidence>
<gene>
    <name evidence="3" type="ORF">H9751_07500</name>
</gene>
<evidence type="ECO:0000256" key="2">
    <source>
        <dbReference type="SAM" id="Phobius"/>
    </source>
</evidence>
<keyword evidence="2" id="KW-1133">Transmembrane helix</keyword>
<feature type="region of interest" description="Disordered" evidence="1">
    <location>
        <begin position="27"/>
        <end position="180"/>
    </location>
</feature>
<reference evidence="3" key="1">
    <citation type="journal article" date="2021" name="PeerJ">
        <title>Extensive microbial diversity within the chicken gut microbiome revealed by metagenomics and culture.</title>
        <authorList>
            <person name="Gilroy R."/>
            <person name="Ravi A."/>
            <person name="Getino M."/>
            <person name="Pursley I."/>
            <person name="Horton D.L."/>
            <person name="Alikhan N.F."/>
            <person name="Baker D."/>
            <person name="Gharbi K."/>
            <person name="Hall N."/>
            <person name="Watson M."/>
            <person name="Adriaenssens E.M."/>
            <person name="Foster-Nyarko E."/>
            <person name="Jarju S."/>
            <person name="Secka A."/>
            <person name="Antonio M."/>
            <person name="Oren A."/>
            <person name="Chaudhuri R.R."/>
            <person name="La Ragione R."/>
            <person name="Hildebrand F."/>
            <person name="Pallen M.J."/>
        </authorList>
    </citation>
    <scope>NUCLEOTIDE SEQUENCE</scope>
    <source>
        <strain evidence="3">ChiHjej13B12-4958</strain>
    </source>
</reference>
<reference evidence="3" key="2">
    <citation type="submission" date="2021-04" db="EMBL/GenBank/DDBJ databases">
        <authorList>
            <person name="Gilroy R."/>
        </authorList>
    </citation>
    <scope>NUCLEOTIDE SEQUENCE</scope>
    <source>
        <strain evidence="3">ChiHjej13B12-4958</strain>
    </source>
</reference>
<feature type="region of interest" description="Disordered" evidence="1">
    <location>
        <begin position="392"/>
        <end position="558"/>
    </location>
</feature>
<dbReference type="EMBL" id="DWVP01000018">
    <property type="protein sequence ID" value="HJC85372.1"/>
    <property type="molecule type" value="Genomic_DNA"/>
</dbReference>
<dbReference type="InterPro" id="IPR049726">
    <property type="entry name" value="TtfA-like_core"/>
</dbReference>
<protein>
    <recommendedName>
        <fullName evidence="5">Secreted protein</fullName>
    </recommendedName>
</protein>
<keyword evidence="2" id="KW-0472">Membrane</keyword>
<proteinExistence type="predicted"/>
<comment type="caution">
    <text evidence="3">The sequence shown here is derived from an EMBL/GenBank/DDBJ whole genome shotgun (WGS) entry which is preliminary data.</text>
</comment>
<feature type="transmembrane region" description="Helical" evidence="2">
    <location>
        <begin position="300"/>
        <end position="320"/>
    </location>
</feature>
<feature type="compositionally biased region" description="Polar residues" evidence="1">
    <location>
        <begin position="549"/>
        <end position="558"/>
    </location>
</feature>
<sequence length="558" mass="58580">MPTALVALVVGLVLLIVAASLFWRAAQSRGMDQRTGTSAGESTGERPARGAGDVPAHSGWGGAAATPVTPVTPAAATADSVGDDVSDTASAPTPESPVADEASTSEEPAETPLSAEPAQPADPAVPAASDDTTSPAGPAEPVPTSTEPTEPTEVVPDTPKNAPETTTSHESSGLFAGRRSRRQWAQSHGYEYAKEDRYLPSEWPVSLIGQLGSSETASSARDLVSGFVDGHQFHVAEVHGVTVVAMRRDAFSPVTVHLSTGSDVPSGMRRSELCDRPPFTSYSTDNRALDRMLDARAETALAALGGVASIIGFAGSWVALSLARKSDPPVWDHVLKQLVRLVAASRVLPPRVTSEQLDMSSADQTRPRARRIVAELPEGAYGHLRVVPDTDTADTADYADPADPDDTATPTSQERPRVERSSVPVDFPTRSETQSMGDTSDWSEPGVGDVVEDAPPIPAVGEDPDHSRGSSANGPKVIRTNAQHATIFDEPAADSSEAERAPRQLPPRGRHRAPDARHARDNTGDGETGASDSEDYPVVDAEVVDPDTTDTSNGPEQH</sequence>
<organism evidence="3 4">
    <name type="scientific">Candidatus Corynebacterium faecigallinarum</name>
    <dbReference type="NCBI Taxonomy" id="2838528"/>
    <lineage>
        <taxon>Bacteria</taxon>
        <taxon>Bacillati</taxon>
        <taxon>Actinomycetota</taxon>
        <taxon>Actinomycetes</taxon>
        <taxon>Mycobacteriales</taxon>
        <taxon>Corynebacteriaceae</taxon>
        <taxon>Corynebacterium</taxon>
    </lineage>
</organism>
<evidence type="ECO:0000313" key="4">
    <source>
        <dbReference type="Proteomes" id="UP000823858"/>
    </source>
</evidence>
<feature type="compositionally biased region" description="Polar residues" evidence="1">
    <location>
        <begin position="430"/>
        <end position="442"/>
    </location>
</feature>
<evidence type="ECO:0000313" key="3">
    <source>
        <dbReference type="EMBL" id="HJC85372.1"/>
    </source>
</evidence>
<dbReference type="Proteomes" id="UP000823858">
    <property type="component" value="Unassembled WGS sequence"/>
</dbReference>
<name>A0A9D2QG19_9CORY</name>
<feature type="compositionally biased region" description="Basic and acidic residues" evidence="1">
    <location>
        <begin position="512"/>
        <end position="523"/>
    </location>
</feature>
<feature type="compositionally biased region" description="Low complexity" evidence="1">
    <location>
        <begin position="115"/>
        <end position="128"/>
    </location>
</feature>
<feature type="compositionally biased region" description="Acidic residues" evidence="1">
    <location>
        <begin position="532"/>
        <end position="548"/>
    </location>
</feature>
<feature type="compositionally biased region" description="Low complexity" evidence="1">
    <location>
        <begin position="63"/>
        <end position="78"/>
    </location>
</feature>